<dbReference type="InterPro" id="IPR012296">
    <property type="entry name" value="Nuclease_put_TT1808"/>
</dbReference>
<keyword evidence="3" id="KW-1185">Reference proteome</keyword>
<feature type="domain" description="Putative restriction endonuclease" evidence="1">
    <location>
        <begin position="30"/>
        <end position="184"/>
    </location>
</feature>
<dbReference type="InterPro" id="IPR008538">
    <property type="entry name" value="Uma2"/>
</dbReference>
<name>A0A5P2BHR7_STRVZ</name>
<sequence length="197" mass="22415">MTVVDVMTDRIEMADDDAEWSLDQWFELIERMVPEGIKAEVVEGAVHMVPQRNVHWQIIRKVLYALDHRFGQDALVMSDVRIDFPGHQNGFCPDLAKLKDGAEPDEEGHWRYQDVEFVAEVISRGTGLNDYGPKTTYAEAGVSVYLVVDPYQGRCHVHTDPKDGEYRTESKSDFGKEIDLTGTVVDLVLKTDNFPRD</sequence>
<dbReference type="Gene3D" id="3.90.1570.10">
    <property type="entry name" value="tt1808, chain A"/>
    <property type="match status" value="1"/>
</dbReference>
<reference evidence="2 3" key="1">
    <citation type="submission" date="2018-05" db="EMBL/GenBank/DDBJ databases">
        <title>Streptomyces venezuelae.</title>
        <authorList>
            <person name="Kim W."/>
            <person name="Lee N."/>
            <person name="Cho B.-K."/>
        </authorList>
    </citation>
    <scope>NUCLEOTIDE SEQUENCE [LARGE SCALE GENOMIC DNA]</scope>
    <source>
        <strain evidence="2 3">ATCC 14583</strain>
    </source>
</reference>
<dbReference type="SUPFAM" id="SSF52980">
    <property type="entry name" value="Restriction endonuclease-like"/>
    <property type="match status" value="1"/>
</dbReference>
<gene>
    <name evidence="2" type="ORF">DEJ47_16865</name>
</gene>
<evidence type="ECO:0000313" key="2">
    <source>
        <dbReference type="EMBL" id="QES27889.1"/>
    </source>
</evidence>
<accession>A0A5P2BHR7</accession>
<dbReference type="EMBL" id="CP029193">
    <property type="protein sequence ID" value="QES27889.1"/>
    <property type="molecule type" value="Genomic_DNA"/>
</dbReference>
<evidence type="ECO:0000313" key="3">
    <source>
        <dbReference type="Proteomes" id="UP000323046"/>
    </source>
</evidence>
<dbReference type="OrthoDB" id="4316356at2"/>
<dbReference type="Proteomes" id="UP000323046">
    <property type="component" value="Chromosome"/>
</dbReference>
<organism evidence="2 3">
    <name type="scientific">Streptomyces venezuelae</name>
    <dbReference type="NCBI Taxonomy" id="54571"/>
    <lineage>
        <taxon>Bacteria</taxon>
        <taxon>Bacillati</taxon>
        <taxon>Actinomycetota</taxon>
        <taxon>Actinomycetes</taxon>
        <taxon>Kitasatosporales</taxon>
        <taxon>Streptomycetaceae</taxon>
        <taxon>Streptomyces</taxon>
    </lineage>
</organism>
<dbReference type="PANTHER" id="PTHR35400:SF3">
    <property type="entry name" value="SLL1072 PROTEIN"/>
    <property type="match status" value="1"/>
</dbReference>
<dbReference type="Pfam" id="PF05685">
    <property type="entry name" value="Uma2"/>
    <property type="match status" value="1"/>
</dbReference>
<dbReference type="RefSeq" id="WP_150169233.1">
    <property type="nucleotide sequence ID" value="NZ_CP029193.1"/>
</dbReference>
<dbReference type="CDD" id="cd06260">
    <property type="entry name" value="DUF820-like"/>
    <property type="match status" value="1"/>
</dbReference>
<dbReference type="AlphaFoldDB" id="A0A5P2BHR7"/>
<protein>
    <recommendedName>
        <fullName evidence="1">Putative restriction endonuclease domain-containing protein</fullName>
    </recommendedName>
</protein>
<dbReference type="InterPro" id="IPR011335">
    <property type="entry name" value="Restrct_endonuc-II-like"/>
</dbReference>
<dbReference type="PANTHER" id="PTHR35400">
    <property type="entry name" value="SLR1083 PROTEIN"/>
    <property type="match status" value="1"/>
</dbReference>
<proteinExistence type="predicted"/>
<evidence type="ECO:0000259" key="1">
    <source>
        <dbReference type="Pfam" id="PF05685"/>
    </source>
</evidence>